<name>A0A0C3D6H4_9AGAM</name>
<reference evidence="1 2" key="1">
    <citation type="submission" date="2014-04" db="EMBL/GenBank/DDBJ databases">
        <authorList>
            <consortium name="DOE Joint Genome Institute"/>
            <person name="Kuo A."/>
            <person name="Kohler A."/>
            <person name="Nagy L.G."/>
            <person name="Floudas D."/>
            <person name="Copeland A."/>
            <person name="Barry K.W."/>
            <person name="Cichocki N."/>
            <person name="Veneault-Fourrey C."/>
            <person name="LaButti K."/>
            <person name="Lindquist E.A."/>
            <person name="Lipzen A."/>
            <person name="Lundell T."/>
            <person name="Morin E."/>
            <person name="Murat C."/>
            <person name="Sun H."/>
            <person name="Tunlid A."/>
            <person name="Henrissat B."/>
            <person name="Grigoriev I.V."/>
            <person name="Hibbett D.S."/>
            <person name="Martin F."/>
            <person name="Nordberg H.P."/>
            <person name="Cantor M.N."/>
            <person name="Hua S.X."/>
        </authorList>
    </citation>
    <scope>NUCLEOTIDE SEQUENCE [LARGE SCALE GENOMIC DNA]</scope>
    <source>
        <strain evidence="1 2">Foug A</strain>
    </source>
</reference>
<reference evidence="2" key="2">
    <citation type="submission" date="2015-01" db="EMBL/GenBank/DDBJ databases">
        <title>Evolutionary Origins and Diversification of the Mycorrhizal Mutualists.</title>
        <authorList>
            <consortium name="DOE Joint Genome Institute"/>
            <consortium name="Mycorrhizal Genomics Consortium"/>
            <person name="Kohler A."/>
            <person name="Kuo A."/>
            <person name="Nagy L.G."/>
            <person name="Floudas D."/>
            <person name="Copeland A."/>
            <person name="Barry K.W."/>
            <person name="Cichocki N."/>
            <person name="Veneault-Fourrey C."/>
            <person name="LaButti K."/>
            <person name="Lindquist E.A."/>
            <person name="Lipzen A."/>
            <person name="Lundell T."/>
            <person name="Morin E."/>
            <person name="Murat C."/>
            <person name="Riley R."/>
            <person name="Ohm R."/>
            <person name="Sun H."/>
            <person name="Tunlid A."/>
            <person name="Henrissat B."/>
            <person name="Grigoriev I.V."/>
            <person name="Hibbett D.S."/>
            <person name="Martin F."/>
        </authorList>
    </citation>
    <scope>NUCLEOTIDE SEQUENCE [LARGE SCALE GENOMIC DNA]</scope>
    <source>
        <strain evidence="2">Foug A</strain>
    </source>
</reference>
<evidence type="ECO:0000313" key="2">
    <source>
        <dbReference type="Proteomes" id="UP000053989"/>
    </source>
</evidence>
<accession>A0A0C3D6H4</accession>
<dbReference type="InParanoid" id="A0A0C3D6H4"/>
<organism evidence="1 2">
    <name type="scientific">Scleroderma citrinum Foug A</name>
    <dbReference type="NCBI Taxonomy" id="1036808"/>
    <lineage>
        <taxon>Eukaryota</taxon>
        <taxon>Fungi</taxon>
        <taxon>Dikarya</taxon>
        <taxon>Basidiomycota</taxon>
        <taxon>Agaricomycotina</taxon>
        <taxon>Agaricomycetes</taxon>
        <taxon>Agaricomycetidae</taxon>
        <taxon>Boletales</taxon>
        <taxon>Sclerodermatineae</taxon>
        <taxon>Sclerodermataceae</taxon>
        <taxon>Scleroderma</taxon>
    </lineage>
</organism>
<proteinExistence type="predicted"/>
<sequence>MSSIRLQGVSISPTSAKKRSILNVAPLRKFRAKISPDSREAAFGPSVRLITLLKN</sequence>
<gene>
    <name evidence="1" type="ORF">SCLCIDRAFT_33254</name>
</gene>
<keyword evidence="2" id="KW-1185">Reference proteome</keyword>
<dbReference type="EMBL" id="KN822245">
    <property type="protein sequence ID" value="KIM51666.1"/>
    <property type="molecule type" value="Genomic_DNA"/>
</dbReference>
<dbReference type="AlphaFoldDB" id="A0A0C3D6H4"/>
<dbReference type="Proteomes" id="UP000053989">
    <property type="component" value="Unassembled WGS sequence"/>
</dbReference>
<dbReference type="HOGENOM" id="CLU_3033708_0_0_1"/>
<protein>
    <submittedName>
        <fullName evidence="1">Uncharacterized protein</fullName>
    </submittedName>
</protein>
<evidence type="ECO:0000313" key="1">
    <source>
        <dbReference type="EMBL" id="KIM51666.1"/>
    </source>
</evidence>